<dbReference type="EMBL" id="VFPP01000001">
    <property type="protein sequence ID" value="TQM84732.1"/>
    <property type="molecule type" value="Genomic_DNA"/>
</dbReference>
<evidence type="ECO:0000259" key="2">
    <source>
        <dbReference type="Pfam" id="PF12680"/>
    </source>
</evidence>
<evidence type="ECO:0000256" key="1">
    <source>
        <dbReference type="SAM" id="MobiDB-lite"/>
    </source>
</evidence>
<dbReference type="Pfam" id="PF12680">
    <property type="entry name" value="SnoaL_2"/>
    <property type="match status" value="1"/>
</dbReference>
<sequence>MAVADLLEPADAVSLSAGGGRTRDTRLTPSAPGNPTPMVSIHELYRRWLDELWHGNRDVAADLVTEDFVGHWPDRDVTGPADLAAVVRETHAMFTDLSFALEVGPVVEGDLVAARWTGRGRTAQGPMRFVGHDILRVRDGRFAEYWVATRTDS</sequence>
<dbReference type="Gene3D" id="3.10.450.50">
    <property type="match status" value="1"/>
</dbReference>
<gene>
    <name evidence="3" type="ORF">FHX81_7189</name>
</gene>
<reference evidence="3 4" key="1">
    <citation type="submission" date="2019-06" db="EMBL/GenBank/DDBJ databases">
        <title>Sequencing the genomes of 1000 actinobacteria strains.</title>
        <authorList>
            <person name="Klenk H.-P."/>
        </authorList>
    </citation>
    <scope>NUCLEOTIDE SEQUENCE [LARGE SCALE GENOMIC DNA]</scope>
    <source>
        <strain evidence="3 4">DSM 45456</strain>
    </source>
</reference>
<comment type="caution">
    <text evidence="3">The sequence shown here is derived from an EMBL/GenBank/DDBJ whole genome shotgun (WGS) entry which is preliminary data.</text>
</comment>
<feature type="region of interest" description="Disordered" evidence="1">
    <location>
        <begin position="14"/>
        <end position="35"/>
    </location>
</feature>
<evidence type="ECO:0000313" key="4">
    <source>
        <dbReference type="Proteomes" id="UP000316628"/>
    </source>
</evidence>
<dbReference type="AlphaFoldDB" id="A0A543JPE7"/>
<accession>A0A543JPE7</accession>
<organism evidence="3 4">
    <name type="scientific">Saccharothrix saharensis</name>
    <dbReference type="NCBI Taxonomy" id="571190"/>
    <lineage>
        <taxon>Bacteria</taxon>
        <taxon>Bacillati</taxon>
        <taxon>Actinomycetota</taxon>
        <taxon>Actinomycetes</taxon>
        <taxon>Pseudonocardiales</taxon>
        <taxon>Pseudonocardiaceae</taxon>
        <taxon>Saccharothrix</taxon>
    </lineage>
</organism>
<dbReference type="InterPro" id="IPR032710">
    <property type="entry name" value="NTF2-like_dom_sf"/>
</dbReference>
<name>A0A543JPE7_9PSEU</name>
<evidence type="ECO:0000313" key="3">
    <source>
        <dbReference type="EMBL" id="TQM84732.1"/>
    </source>
</evidence>
<dbReference type="SUPFAM" id="SSF54427">
    <property type="entry name" value="NTF2-like"/>
    <property type="match status" value="1"/>
</dbReference>
<protein>
    <submittedName>
        <fullName evidence="3">SnoaL-like protein</fullName>
    </submittedName>
</protein>
<keyword evidence="4" id="KW-1185">Reference proteome</keyword>
<feature type="domain" description="SnoaL-like" evidence="2">
    <location>
        <begin position="46"/>
        <end position="145"/>
    </location>
</feature>
<dbReference type="Proteomes" id="UP000316628">
    <property type="component" value="Unassembled WGS sequence"/>
</dbReference>
<proteinExistence type="predicted"/>
<dbReference type="InterPro" id="IPR037401">
    <property type="entry name" value="SnoaL-like"/>
</dbReference>